<dbReference type="Proteomes" id="UP000823941">
    <property type="component" value="Chromosome 1"/>
</dbReference>
<sequence length="830" mass="86393">MNILSAGHQWLKQNLNYSARVAWLSAGSHGPGLAYLLAGAGVSHAVLARTHFAVDQHLAQRQLSDFLWVPAWRRAGAGGGGAGGGGGGLLAHVLQFGEDGVEACGPDRALCAAEFDFARADSPAAASAYTVRQRAELLLTQYSKAGSLSPHNVLLAPLARAAGLELQHHGYRQLADYINARCHVYRASVSFGTARDYFAAVAERTPAPPPPARGALLDHAEPGARPAYLAGRYSARPRLKGVLRQLEAALRSAELLHVMATGGGGAGARLLAARAEAARLAARPVSAGTLPGAALAHVFARALAAAAACWREQEAAAAALAGGALHKYLYRDGDVLSQVRSVAAGDVLLLFNSAAAARAEPLELLARDPALQLLGPAGALPLQVSPVWKVTSNQIKISDRFYKILVMVSVPGLSLQSLRVAAGRAGGAAGRAGGTAAVVYCSACTGGALFAVRAPPPGAVQVDTARLRLLFDERLGFLRAVEQRATGARRTAAVDYAAFRSGAGAGPAVFAPNASAPLQDVLAPYRAGERPRLLLIVSGAVATDVTLVFGRLLQHSTRVLHAGAAGGAGDAVLLEARVDYEAAPHMRDLELFLSVQTDVASDELHTDVSGFQYTRRAARRARGARGLDGALRPATALAWLQDARRRASLATEQARGVAALRPGQLAALLGRGAGASCHRLYLLLEDLAPPAPAPAAALPLPSGHALQLADSFTQPLEVFVAGGNASLPRQQVRLLRAPLPADVALVMLRALPARRGAAGAALLVLQRQAASCRAPAPRCAAPPLPLLHTLRGAKAFYRTSLTGTTVGERVTTLDYNNFGPMELISFIVVF</sequence>
<dbReference type="InterPro" id="IPR013780">
    <property type="entry name" value="Glyco_hydro_b"/>
</dbReference>
<keyword evidence="5" id="KW-1185">Reference proteome</keyword>
<gene>
    <name evidence="4" type="ORF">JYU34_000833</name>
</gene>
<keyword evidence="2" id="KW-0862">Zinc</keyword>
<evidence type="ECO:0000313" key="5">
    <source>
        <dbReference type="Proteomes" id="UP000823941"/>
    </source>
</evidence>
<dbReference type="Gene3D" id="2.60.40.1180">
    <property type="entry name" value="Golgi alpha-mannosidase II"/>
    <property type="match status" value="1"/>
</dbReference>
<evidence type="ECO:0000313" key="4">
    <source>
        <dbReference type="EMBL" id="KAG7313673.1"/>
    </source>
</evidence>
<name>A0ABQ7R8R1_PLUXY</name>
<evidence type="ECO:0000256" key="1">
    <source>
        <dbReference type="ARBA" id="ARBA00001947"/>
    </source>
</evidence>
<dbReference type="SUPFAM" id="SSF74650">
    <property type="entry name" value="Galactose mutarotase-like"/>
    <property type="match status" value="1"/>
</dbReference>
<proteinExistence type="predicted"/>
<dbReference type="PANTHER" id="PTHR11607">
    <property type="entry name" value="ALPHA-MANNOSIDASE"/>
    <property type="match status" value="1"/>
</dbReference>
<feature type="domain" description="Glycoside hydrolase family 38 N-terminal" evidence="3">
    <location>
        <begin position="5"/>
        <end position="203"/>
    </location>
</feature>
<dbReference type="SUPFAM" id="SSF88713">
    <property type="entry name" value="Glycoside hydrolase/deacetylase"/>
    <property type="match status" value="1"/>
</dbReference>
<dbReference type="InterPro" id="IPR011330">
    <property type="entry name" value="Glyco_hydro/deAcase_b/a-brl"/>
</dbReference>
<evidence type="ECO:0000259" key="3">
    <source>
        <dbReference type="Pfam" id="PF01074"/>
    </source>
</evidence>
<reference evidence="4 5" key="1">
    <citation type="submission" date="2021-06" db="EMBL/GenBank/DDBJ databases">
        <title>A haploid diamondback moth (Plutella xylostella L.) genome assembly resolves 31 chromosomes and identifies a diamide resistance mutation.</title>
        <authorList>
            <person name="Ward C.M."/>
            <person name="Perry K.D."/>
            <person name="Baker G."/>
            <person name="Powis K."/>
            <person name="Heckel D.G."/>
            <person name="Baxter S.W."/>
        </authorList>
    </citation>
    <scope>NUCLEOTIDE SEQUENCE [LARGE SCALE GENOMIC DNA]</scope>
    <source>
        <strain evidence="4 5">LV</strain>
        <tissue evidence="4">Single pupa</tissue>
    </source>
</reference>
<dbReference type="InterPro" id="IPR027291">
    <property type="entry name" value="Glyco_hydro_38_N_sf"/>
</dbReference>
<dbReference type="PANTHER" id="PTHR11607:SF70">
    <property type="entry name" value="ALPHA-MANNOSIDASE"/>
    <property type="match status" value="1"/>
</dbReference>
<comment type="caution">
    <text evidence="4">The sequence shown here is derived from an EMBL/GenBank/DDBJ whole genome shotgun (WGS) entry which is preliminary data.</text>
</comment>
<protein>
    <recommendedName>
        <fullName evidence="3">Glycoside hydrolase family 38 N-terminal domain-containing protein</fullName>
    </recommendedName>
</protein>
<dbReference type="InterPro" id="IPR000602">
    <property type="entry name" value="Glyco_hydro_38_N"/>
</dbReference>
<dbReference type="InterPro" id="IPR050843">
    <property type="entry name" value="Glycosyl_Hydrlase_38"/>
</dbReference>
<dbReference type="EMBL" id="JAHIBW010000001">
    <property type="protein sequence ID" value="KAG7313673.1"/>
    <property type="molecule type" value="Genomic_DNA"/>
</dbReference>
<dbReference type="Pfam" id="PF01074">
    <property type="entry name" value="Glyco_hydro_38N"/>
    <property type="match status" value="1"/>
</dbReference>
<comment type="cofactor">
    <cofactor evidence="1">
        <name>Zn(2+)</name>
        <dbReference type="ChEBI" id="CHEBI:29105"/>
    </cofactor>
</comment>
<dbReference type="Gene3D" id="3.20.110.10">
    <property type="entry name" value="Glycoside hydrolase 38, N terminal domain"/>
    <property type="match status" value="1"/>
</dbReference>
<organism evidence="4 5">
    <name type="scientific">Plutella xylostella</name>
    <name type="common">Diamondback moth</name>
    <name type="synonym">Plutella maculipennis</name>
    <dbReference type="NCBI Taxonomy" id="51655"/>
    <lineage>
        <taxon>Eukaryota</taxon>
        <taxon>Metazoa</taxon>
        <taxon>Ecdysozoa</taxon>
        <taxon>Arthropoda</taxon>
        <taxon>Hexapoda</taxon>
        <taxon>Insecta</taxon>
        <taxon>Pterygota</taxon>
        <taxon>Neoptera</taxon>
        <taxon>Endopterygota</taxon>
        <taxon>Lepidoptera</taxon>
        <taxon>Glossata</taxon>
        <taxon>Ditrysia</taxon>
        <taxon>Yponomeutoidea</taxon>
        <taxon>Plutellidae</taxon>
        <taxon>Plutella</taxon>
    </lineage>
</organism>
<accession>A0ABQ7R8R1</accession>
<dbReference type="Gene3D" id="2.70.98.30">
    <property type="entry name" value="Golgi alpha-mannosidase II, domain 4"/>
    <property type="match status" value="1"/>
</dbReference>
<evidence type="ECO:0000256" key="2">
    <source>
        <dbReference type="ARBA" id="ARBA00022833"/>
    </source>
</evidence>
<dbReference type="InterPro" id="IPR011013">
    <property type="entry name" value="Gal_mutarotase_sf_dom"/>
</dbReference>